<protein>
    <submittedName>
        <fullName evidence="4">Uncharacterized protein LOC111459551</fullName>
    </submittedName>
</protein>
<dbReference type="KEGG" id="cmos:111459551"/>
<dbReference type="GeneID" id="111459551"/>
<proteinExistence type="predicted"/>
<name>A0A6J1H323_CUCMO</name>
<dbReference type="PANTHER" id="PTHR33874:SF4">
    <property type="entry name" value="EXPRESSED PROTEIN"/>
    <property type="match status" value="1"/>
</dbReference>
<evidence type="ECO:0000313" key="4">
    <source>
        <dbReference type="RefSeq" id="XP_022958280.1"/>
    </source>
</evidence>
<evidence type="ECO:0000256" key="1">
    <source>
        <dbReference type="SAM" id="Coils"/>
    </source>
</evidence>
<evidence type="ECO:0000256" key="2">
    <source>
        <dbReference type="SAM" id="Phobius"/>
    </source>
</evidence>
<keyword evidence="2" id="KW-0812">Transmembrane</keyword>
<dbReference type="PANTHER" id="PTHR33874">
    <property type="entry name" value="RING FINGER PROTEIN"/>
    <property type="match status" value="1"/>
</dbReference>
<organism evidence="3 4">
    <name type="scientific">Cucurbita moschata</name>
    <name type="common">Winter crookneck squash</name>
    <name type="synonym">Cucurbita pepo var. moschata</name>
    <dbReference type="NCBI Taxonomy" id="3662"/>
    <lineage>
        <taxon>Eukaryota</taxon>
        <taxon>Viridiplantae</taxon>
        <taxon>Streptophyta</taxon>
        <taxon>Embryophyta</taxon>
        <taxon>Tracheophyta</taxon>
        <taxon>Spermatophyta</taxon>
        <taxon>Magnoliopsida</taxon>
        <taxon>eudicotyledons</taxon>
        <taxon>Gunneridae</taxon>
        <taxon>Pentapetalae</taxon>
        <taxon>rosids</taxon>
        <taxon>fabids</taxon>
        <taxon>Cucurbitales</taxon>
        <taxon>Cucurbitaceae</taxon>
        <taxon>Cucurbiteae</taxon>
        <taxon>Cucurbita</taxon>
    </lineage>
</organism>
<feature type="transmembrane region" description="Helical" evidence="2">
    <location>
        <begin position="260"/>
        <end position="281"/>
    </location>
</feature>
<gene>
    <name evidence="4" type="primary">LOC111459551</name>
</gene>
<dbReference type="RefSeq" id="XP_022958280.1">
    <property type="nucleotide sequence ID" value="XM_023102512.1"/>
</dbReference>
<dbReference type="AlphaFoldDB" id="A0A6J1H323"/>
<feature type="coiled-coil region" evidence="1">
    <location>
        <begin position="78"/>
        <end position="112"/>
    </location>
</feature>
<accession>A0A6J1H323</accession>
<keyword evidence="2" id="KW-1133">Transmembrane helix</keyword>
<keyword evidence="3" id="KW-1185">Reference proteome</keyword>
<dbReference type="Proteomes" id="UP000504609">
    <property type="component" value="Unplaced"/>
</dbReference>
<keyword evidence="1" id="KW-0175">Coiled coil</keyword>
<sequence>MICRGFLKDLFYNNYPSKFRRRKALRSSFDCNRRFLQMKGGHGALEVAKTVMEVADVAWTAIECCHHHKPSNDAAEPNLTEEEQLEALRSENRRLRNLLEQNLDLLQQLSESHCLLKDCPPDLYARLVATVDSEKFLNEIKSLNEASKDGITYEFPFREATGADSHTAEILVNVSRDAPSWWIWVTEDMVPSKVEEWSGIDDESYVIVSEEHVVDAVAHFMARCIMSNPNTRNVSPEELQKTIAKALKGMGSKMEKMFEIWHAGLLFYSLATWGLALAGLYQGRAILKLAATGVHHTSKAVMKVL</sequence>
<keyword evidence="2" id="KW-0472">Membrane</keyword>
<evidence type="ECO:0000313" key="3">
    <source>
        <dbReference type="Proteomes" id="UP000504609"/>
    </source>
</evidence>
<reference evidence="4" key="1">
    <citation type="submission" date="2025-08" db="UniProtKB">
        <authorList>
            <consortium name="RefSeq"/>
        </authorList>
    </citation>
    <scope>IDENTIFICATION</scope>
    <source>
        <tissue evidence="4">Young leaves</tissue>
    </source>
</reference>